<organism evidence="2 3">
    <name type="scientific">Batillaria attramentaria</name>
    <dbReference type="NCBI Taxonomy" id="370345"/>
    <lineage>
        <taxon>Eukaryota</taxon>
        <taxon>Metazoa</taxon>
        <taxon>Spiralia</taxon>
        <taxon>Lophotrochozoa</taxon>
        <taxon>Mollusca</taxon>
        <taxon>Gastropoda</taxon>
        <taxon>Caenogastropoda</taxon>
        <taxon>Sorbeoconcha</taxon>
        <taxon>Cerithioidea</taxon>
        <taxon>Batillariidae</taxon>
        <taxon>Batillaria</taxon>
    </lineage>
</organism>
<feature type="region of interest" description="Disordered" evidence="1">
    <location>
        <begin position="36"/>
        <end position="62"/>
    </location>
</feature>
<dbReference type="AlphaFoldDB" id="A0ABD0LZE7"/>
<evidence type="ECO:0000313" key="2">
    <source>
        <dbReference type="EMBL" id="KAK7504902.1"/>
    </source>
</evidence>
<feature type="compositionally biased region" description="Polar residues" evidence="1">
    <location>
        <begin position="41"/>
        <end position="50"/>
    </location>
</feature>
<gene>
    <name evidence="2" type="ORF">BaRGS_00003930</name>
</gene>
<accession>A0ABD0LZE7</accession>
<evidence type="ECO:0000313" key="3">
    <source>
        <dbReference type="Proteomes" id="UP001519460"/>
    </source>
</evidence>
<feature type="non-terminal residue" evidence="2">
    <location>
        <position position="1"/>
    </location>
</feature>
<name>A0ABD0LZE7_9CAEN</name>
<evidence type="ECO:0000256" key="1">
    <source>
        <dbReference type="SAM" id="MobiDB-lite"/>
    </source>
</evidence>
<proteinExistence type="predicted"/>
<sequence>CGRYGFVTVHLWTDLAESRSTADTCVYKVYNAKSDRRRPSSTDSKSSLQPAATKHYRLPVSPPTDGALKCKVWVAIGNQPAESSSPPVETDTTDTESGLIIMSTLHPASDSISSSPPHLATGLHQLSTIATLQAGVTQQVCGVTSAQSALL</sequence>
<protein>
    <submittedName>
        <fullName evidence="2">Uncharacterized protein</fullName>
    </submittedName>
</protein>
<comment type="caution">
    <text evidence="2">The sequence shown here is derived from an EMBL/GenBank/DDBJ whole genome shotgun (WGS) entry which is preliminary data.</text>
</comment>
<dbReference type="EMBL" id="JACVVK020000013">
    <property type="protein sequence ID" value="KAK7504902.1"/>
    <property type="molecule type" value="Genomic_DNA"/>
</dbReference>
<dbReference type="Proteomes" id="UP001519460">
    <property type="component" value="Unassembled WGS sequence"/>
</dbReference>
<keyword evidence="3" id="KW-1185">Reference proteome</keyword>
<reference evidence="2 3" key="1">
    <citation type="journal article" date="2023" name="Sci. Data">
        <title>Genome assembly of the Korean intertidal mud-creeper Batillaria attramentaria.</title>
        <authorList>
            <person name="Patra A.K."/>
            <person name="Ho P.T."/>
            <person name="Jun S."/>
            <person name="Lee S.J."/>
            <person name="Kim Y."/>
            <person name="Won Y.J."/>
        </authorList>
    </citation>
    <scope>NUCLEOTIDE SEQUENCE [LARGE SCALE GENOMIC DNA]</scope>
    <source>
        <strain evidence="2">Wonlab-2016</strain>
    </source>
</reference>